<keyword evidence="3" id="KW-1185">Reference proteome</keyword>
<reference evidence="3" key="2">
    <citation type="journal article" date="2007" name="PLoS Biol.">
        <title>Survey sequencing and comparative analysis of the elephant shark (Callorhinchus milii) genome.</title>
        <authorList>
            <person name="Venkatesh B."/>
            <person name="Kirkness E.F."/>
            <person name="Loh Y.H."/>
            <person name="Halpern A.L."/>
            <person name="Lee A.P."/>
            <person name="Johnson J."/>
            <person name="Dandona N."/>
            <person name="Viswanathan L.D."/>
            <person name="Tay A."/>
            <person name="Venter J.C."/>
            <person name="Strausberg R.L."/>
            <person name="Brenner S."/>
        </authorList>
    </citation>
    <scope>NUCLEOTIDE SEQUENCE [LARGE SCALE GENOMIC DNA]</scope>
</reference>
<dbReference type="Proteomes" id="UP000314986">
    <property type="component" value="Unassembled WGS sequence"/>
</dbReference>
<reference evidence="3" key="1">
    <citation type="journal article" date="2006" name="Science">
        <title>Ancient noncoding elements conserved in the human genome.</title>
        <authorList>
            <person name="Venkatesh B."/>
            <person name="Kirkness E.F."/>
            <person name="Loh Y.H."/>
            <person name="Halpern A.L."/>
            <person name="Lee A.P."/>
            <person name="Johnson J."/>
            <person name="Dandona N."/>
            <person name="Viswanathan L.D."/>
            <person name="Tay A."/>
            <person name="Venter J.C."/>
            <person name="Strausberg R.L."/>
            <person name="Brenner S."/>
        </authorList>
    </citation>
    <scope>NUCLEOTIDE SEQUENCE [LARGE SCALE GENOMIC DNA]</scope>
</reference>
<evidence type="ECO:0000313" key="2">
    <source>
        <dbReference type="Ensembl" id="ENSCMIP00000005700.1"/>
    </source>
</evidence>
<protein>
    <submittedName>
        <fullName evidence="2">Uncharacterized protein</fullName>
    </submittedName>
</protein>
<accession>A0A4W3GRQ1</accession>
<keyword evidence="1" id="KW-0472">Membrane</keyword>
<proteinExistence type="predicted"/>
<sequence>VSACVLCVPLGVSSELLLSPHSGPEVPEAQTGAGTVICALGISLGIISAIVGIILLLKERQRLHSQQRSLYHHCLSQP</sequence>
<dbReference type="AlphaFoldDB" id="A0A4W3GRQ1"/>
<evidence type="ECO:0000256" key="1">
    <source>
        <dbReference type="SAM" id="Phobius"/>
    </source>
</evidence>
<reference evidence="2" key="4">
    <citation type="submission" date="2025-08" db="UniProtKB">
        <authorList>
            <consortium name="Ensembl"/>
        </authorList>
    </citation>
    <scope>IDENTIFICATION</scope>
</reference>
<keyword evidence="1" id="KW-0812">Transmembrane</keyword>
<name>A0A4W3GRQ1_CALMI</name>
<keyword evidence="1" id="KW-1133">Transmembrane helix</keyword>
<evidence type="ECO:0000313" key="3">
    <source>
        <dbReference type="Proteomes" id="UP000314986"/>
    </source>
</evidence>
<feature type="transmembrane region" description="Helical" evidence="1">
    <location>
        <begin position="33"/>
        <end position="57"/>
    </location>
</feature>
<reference evidence="2" key="5">
    <citation type="submission" date="2025-09" db="UniProtKB">
        <authorList>
            <consortium name="Ensembl"/>
        </authorList>
    </citation>
    <scope>IDENTIFICATION</scope>
</reference>
<organism evidence="2 3">
    <name type="scientific">Callorhinchus milii</name>
    <name type="common">Ghost shark</name>
    <dbReference type="NCBI Taxonomy" id="7868"/>
    <lineage>
        <taxon>Eukaryota</taxon>
        <taxon>Metazoa</taxon>
        <taxon>Chordata</taxon>
        <taxon>Craniata</taxon>
        <taxon>Vertebrata</taxon>
        <taxon>Chondrichthyes</taxon>
        <taxon>Holocephali</taxon>
        <taxon>Chimaeriformes</taxon>
        <taxon>Callorhinchidae</taxon>
        <taxon>Callorhinchus</taxon>
    </lineage>
</organism>
<dbReference type="InParanoid" id="A0A4W3GRQ1"/>
<dbReference type="Ensembl" id="ENSCMIT00000005894.1">
    <property type="protein sequence ID" value="ENSCMIP00000005700.1"/>
    <property type="gene ID" value="ENSCMIG00000003305.1"/>
</dbReference>
<reference evidence="3" key="3">
    <citation type="journal article" date="2014" name="Nature">
        <title>Elephant shark genome provides unique insights into gnathostome evolution.</title>
        <authorList>
            <consortium name="International Elephant Shark Genome Sequencing Consortium"/>
            <person name="Venkatesh B."/>
            <person name="Lee A.P."/>
            <person name="Ravi V."/>
            <person name="Maurya A.K."/>
            <person name="Lian M.M."/>
            <person name="Swann J.B."/>
            <person name="Ohta Y."/>
            <person name="Flajnik M.F."/>
            <person name="Sutoh Y."/>
            <person name="Kasahara M."/>
            <person name="Hoon S."/>
            <person name="Gangu V."/>
            <person name="Roy S.W."/>
            <person name="Irimia M."/>
            <person name="Korzh V."/>
            <person name="Kondrychyn I."/>
            <person name="Lim Z.W."/>
            <person name="Tay B.H."/>
            <person name="Tohari S."/>
            <person name="Kong K.W."/>
            <person name="Ho S."/>
            <person name="Lorente-Galdos B."/>
            <person name="Quilez J."/>
            <person name="Marques-Bonet T."/>
            <person name="Raney B.J."/>
            <person name="Ingham P.W."/>
            <person name="Tay A."/>
            <person name="Hillier L.W."/>
            <person name="Minx P."/>
            <person name="Boehm T."/>
            <person name="Wilson R.K."/>
            <person name="Brenner S."/>
            <person name="Warren W.C."/>
        </authorList>
    </citation>
    <scope>NUCLEOTIDE SEQUENCE [LARGE SCALE GENOMIC DNA]</scope>
</reference>